<sequence>MIKRLIIIFSLTLSSVGFAKTAEDQGRNARDTELTRSIREQIVADQNLSMRAKNITIISKNGLVTLKGAVATNQEQSRVEEIAKKSSGTKSVVNQTEVSTNY</sequence>
<evidence type="ECO:0000259" key="3">
    <source>
        <dbReference type="PROSITE" id="PS50914"/>
    </source>
</evidence>
<dbReference type="AlphaFoldDB" id="A0A150WIV0"/>
<dbReference type="RefSeq" id="WP_061835530.1">
    <property type="nucleotide sequence ID" value="NZ_LUKE01000003.1"/>
</dbReference>
<dbReference type="Pfam" id="PF04972">
    <property type="entry name" value="BON"/>
    <property type="match status" value="1"/>
</dbReference>
<feature type="chain" id="PRO_5007572978" description="BON domain-containing protein" evidence="2">
    <location>
        <begin position="20"/>
        <end position="102"/>
    </location>
</feature>
<evidence type="ECO:0000256" key="2">
    <source>
        <dbReference type="SAM" id="SignalP"/>
    </source>
</evidence>
<feature type="domain" description="BON" evidence="3">
    <location>
        <begin position="30"/>
        <end position="100"/>
    </location>
</feature>
<dbReference type="OrthoDB" id="5957063at2"/>
<accession>A0A150WIV0</accession>
<proteinExistence type="predicted"/>
<evidence type="ECO:0000256" key="1">
    <source>
        <dbReference type="SAM" id="MobiDB-lite"/>
    </source>
</evidence>
<evidence type="ECO:0000313" key="4">
    <source>
        <dbReference type="EMBL" id="KYG63636.1"/>
    </source>
</evidence>
<dbReference type="PANTHER" id="PTHR34606:SF15">
    <property type="entry name" value="BON DOMAIN-CONTAINING PROTEIN"/>
    <property type="match status" value="1"/>
</dbReference>
<dbReference type="Proteomes" id="UP000075320">
    <property type="component" value="Unassembled WGS sequence"/>
</dbReference>
<dbReference type="PROSITE" id="PS50914">
    <property type="entry name" value="BON"/>
    <property type="match status" value="1"/>
</dbReference>
<dbReference type="InterPro" id="IPR051686">
    <property type="entry name" value="Lipoprotein_DolP"/>
</dbReference>
<protein>
    <recommendedName>
        <fullName evidence="3">BON domain-containing protein</fullName>
    </recommendedName>
</protein>
<feature type="region of interest" description="Disordered" evidence="1">
    <location>
        <begin position="82"/>
        <end position="102"/>
    </location>
</feature>
<name>A0A150WIV0_BDEBC</name>
<dbReference type="EMBL" id="LUKE01000003">
    <property type="protein sequence ID" value="KYG63636.1"/>
    <property type="molecule type" value="Genomic_DNA"/>
</dbReference>
<reference evidence="4 5" key="1">
    <citation type="submission" date="2016-03" db="EMBL/GenBank/DDBJ databases">
        <authorList>
            <person name="Ploux O."/>
        </authorList>
    </citation>
    <scope>NUCLEOTIDE SEQUENCE [LARGE SCALE GENOMIC DNA]</scope>
    <source>
        <strain evidence="4 5">R0</strain>
    </source>
</reference>
<feature type="compositionally biased region" description="Polar residues" evidence="1">
    <location>
        <begin position="86"/>
        <end position="102"/>
    </location>
</feature>
<comment type="caution">
    <text evidence="4">The sequence shown here is derived from an EMBL/GenBank/DDBJ whole genome shotgun (WGS) entry which is preliminary data.</text>
</comment>
<keyword evidence="2" id="KW-0732">Signal</keyword>
<evidence type="ECO:0000313" key="5">
    <source>
        <dbReference type="Proteomes" id="UP000075320"/>
    </source>
</evidence>
<gene>
    <name evidence="4" type="ORF">AZI86_12455</name>
</gene>
<dbReference type="InterPro" id="IPR007055">
    <property type="entry name" value="BON_dom"/>
</dbReference>
<dbReference type="PANTHER" id="PTHR34606">
    <property type="entry name" value="BON DOMAIN-CONTAINING PROTEIN"/>
    <property type="match status" value="1"/>
</dbReference>
<organism evidence="4 5">
    <name type="scientific">Bdellovibrio bacteriovorus</name>
    <dbReference type="NCBI Taxonomy" id="959"/>
    <lineage>
        <taxon>Bacteria</taxon>
        <taxon>Pseudomonadati</taxon>
        <taxon>Bdellovibrionota</taxon>
        <taxon>Bdellovibrionia</taxon>
        <taxon>Bdellovibrionales</taxon>
        <taxon>Pseudobdellovibrionaceae</taxon>
        <taxon>Bdellovibrio</taxon>
    </lineage>
</organism>
<dbReference type="Gene3D" id="3.30.1340.30">
    <property type="match status" value="1"/>
</dbReference>
<keyword evidence="5" id="KW-1185">Reference proteome</keyword>
<feature type="signal peptide" evidence="2">
    <location>
        <begin position="1"/>
        <end position="19"/>
    </location>
</feature>